<evidence type="ECO:0000313" key="6">
    <source>
        <dbReference type="EMBL" id="CAB4212376.1"/>
    </source>
</evidence>
<protein>
    <submittedName>
        <fullName evidence="5">Uncharacterized protein</fullName>
    </submittedName>
</protein>
<dbReference type="EMBL" id="LR797256">
    <property type="protein sequence ID" value="CAB4197970.1"/>
    <property type="molecule type" value="Genomic_DNA"/>
</dbReference>
<evidence type="ECO:0000313" key="8">
    <source>
        <dbReference type="EMBL" id="CAB5227069.1"/>
    </source>
</evidence>
<reference evidence="5" key="1">
    <citation type="submission" date="2020-05" db="EMBL/GenBank/DDBJ databases">
        <authorList>
            <person name="Chiriac C."/>
            <person name="Salcher M."/>
            <person name="Ghai R."/>
            <person name="Kavagutti S V."/>
        </authorList>
    </citation>
    <scope>NUCLEOTIDE SEQUENCE</scope>
</reference>
<evidence type="ECO:0000256" key="1">
    <source>
        <dbReference type="SAM" id="Coils"/>
    </source>
</evidence>
<accession>A0A6J5RKG1</accession>
<dbReference type="EMBL" id="LR797385">
    <property type="protein sequence ID" value="CAB4212376.1"/>
    <property type="molecule type" value="Genomic_DNA"/>
</dbReference>
<keyword evidence="1" id="KW-0175">Coiled coil</keyword>
<name>A0A6J5RKG1_9CAUD</name>
<feature type="coiled-coil region" evidence="1">
    <location>
        <begin position="13"/>
        <end position="40"/>
    </location>
</feature>
<evidence type="ECO:0000313" key="2">
    <source>
        <dbReference type="EMBL" id="CAB4170165.1"/>
    </source>
</evidence>
<evidence type="ECO:0000313" key="4">
    <source>
        <dbReference type="EMBL" id="CAB4182948.1"/>
    </source>
</evidence>
<dbReference type="EMBL" id="LR797447">
    <property type="protein sequence ID" value="CAB4217017.1"/>
    <property type="molecule type" value="Genomic_DNA"/>
</dbReference>
<evidence type="ECO:0000313" key="7">
    <source>
        <dbReference type="EMBL" id="CAB4217017.1"/>
    </source>
</evidence>
<organism evidence="5">
    <name type="scientific">uncultured Caudovirales phage</name>
    <dbReference type="NCBI Taxonomy" id="2100421"/>
    <lineage>
        <taxon>Viruses</taxon>
        <taxon>Duplodnaviria</taxon>
        <taxon>Heunggongvirae</taxon>
        <taxon>Uroviricota</taxon>
        <taxon>Caudoviricetes</taxon>
        <taxon>Peduoviridae</taxon>
        <taxon>Maltschvirus</taxon>
        <taxon>Maltschvirus maltsch</taxon>
    </lineage>
</organism>
<evidence type="ECO:0000313" key="5">
    <source>
        <dbReference type="EMBL" id="CAB4197970.1"/>
    </source>
</evidence>
<gene>
    <name evidence="4" type="ORF">UFOVP1082_8</name>
    <name evidence="5" type="ORF">UFOVP1322_52</name>
    <name evidence="6" type="ORF">UFOVP1434_15</name>
    <name evidence="8" type="ORF">UFOVP1529_8</name>
    <name evidence="7" type="ORF">UFOVP1593_8</name>
    <name evidence="2" type="ORF">UFOVP906_45</name>
    <name evidence="3" type="ORF">UFOVP992_12</name>
</gene>
<dbReference type="EMBL" id="LR796850">
    <property type="protein sequence ID" value="CAB4170165.1"/>
    <property type="molecule type" value="Genomic_DNA"/>
</dbReference>
<dbReference type="EMBL" id="LR797035">
    <property type="protein sequence ID" value="CAB4182948.1"/>
    <property type="molecule type" value="Genomic_DNA"/>
</dbReference>
<dbReference type="EMBL" id="LR798371">
    <property type="protein sequence ID" value="CAB5227069.1"/>
    <property type="molecule type" value="Genomic_DNA"/>
</dbReference>
<sequence length="49" mass="5769">MNSMTFDDLNKFAAALLKENTDLRMRIKELEKTLAAMNLKQSNYYDRPN</sequence>
<dbReference type="EMBL" id="LR796936">
    <property type="protein sequence ID" value="CAB4176226.1"/>
    <property type="molecule type" value="Genomic_DNA"/>
</dbReference>
<evidence type="ECO:0000313" key="3">
    <source>
        <dbReference type="EMBL" id="CAB4176226.1"/>
    </source>
</evidence>
<proteinExistence type="predicted"/>